<dbReference type="Pfam" id="PF00098">
    <property type="entry name" value="zf-CCHC"/>
    <property type="match status" value="1"/>
</dbReference>
<feature type="compositionally biased region" description="Pro residues" evidence="20">
    <location>
        <begin position="594"/>
        <end position="606"/>
    </location>
</feature>
<evidence type="ECO:0000256" key="8">
    <source>
        <dbReference type="ARBA" id="ARBA00022771"/>
    </source>
</evidence>
<dbReference type="Pfam" id="PF22675">
    <property type="entry name" value="KH-I_KHDC4-BBP"/>
    <property type="match status" value="1"/>
</dbReference>
<dbReference type="SMART" id="SM00322">
    <property type="entry name" value="KH"/>
    <property type="match status" value="1"/>
</dbReference>
<evidence type="ECO:0000256" key="1">
    <source>
        <dbReference type="ARBA" id="ARBA00004123"/>
    </source>
</evidence>
<dbReference type="InterPro" id="IPR036612">
    <property type="entry name" value="KH_dom_type_1_sf"/>
</dbReference>
<comment type="similarity">
    <text evidence="2 19">Belongs to the BBP/SF1 family.</text>
</comment>
<feature type="compositionally biased region" description="Low complexity" evidence="20">
    <location>
        <begin position="480"/>
        <end position="490"/>
    </location>
</feature>
<dbReference type="InterPro" id="IPR055256">
    <property type="entry name" value="KH_1_KHDC4/BBP-like"/>
</dbReference>
<feature type="compositionally biased region" description="Gly residues" evidence="20">
    <location>
        <begin position="403"/>
        <end position="422"/>
    </location>
</feature>
<evidence type="ECO:0000256" key="10">
    <source>
        <dbReference type="ARBA" id="ARBA00022884"/>
    </source>
</evidence>
<keyword evidence="5 19" id="KW-0507">mRNA processing</keyword>
<evidence type="ECO:0000256" key="5">
    <source>
        <dbReference type="ARBA" id="ARBA00022664"/>
    </source>
</evidence>
<evidence type="ECO:0000256" key="14">
    <source>
        <dbReference type="ARBA" id="ARBA00023187"/>
    </source>
</evidence>
<keyword evidence="9 19" id="KW-0862">Zinc</keyword>
<keyword evidence="14 19" id="KW-0508">mRNA splicing</keyword>
<dbReference type="OrthoDB" id="10021397at2759"/>
<feature type="compositionally biased region" description="Polar residues" evidence="20">
    <location>
        <begin position="548"/>
        <end position="575"/>
    </location>
</feature>
<feature type="region of interest" description="Disordered" evidence="20">
    <location>
        <begin position="1"/>
        <end position="97"/>
    </location>
</feature>
<dbReference type="InterPro" id="IPR036875">
    <property type="entry name" value="Znf_CCHC_sf"/>
</dbReference>
<evidence type="ECO:0000256" key="18">
    <source>
        <dbReference type="PROSITE-ProRule" id="PRU00117"/>
    </source>
</evidence>
<dbReference type="AlphaFoldDB" id="A0A6A4WCF5"/>
<gene>
    <name evidence="22" type="primary">Sf1</name>
    <name evidence="22" type="ORF">FJT64_003109</name>
</gene>
<comment type="function">
    <text evidence="16">Necessary for the ATP-dependent first step of spliceosome assembly. Binds to the intron branch point sequence (BPS) 5'-UACUAAC-3' of the pre-mRNA. May act as transcription repressor.</text>
</comment>
<feature type="compositionally biased region" description="Pro residues" evidence="20">
    <location>
        <begin position="491"/>
        <end position="527"/>
    </location>
</feature>
<feature type="region of interest" description="Disordered" evidence="20">
    <location>
        <begin position="398"/>
        <end position="642"/>
    </location>
</feature>
<dbReference type="InterPro" id="IPR047086">
    <property type="entry name" value="SF1-HH_sf"/>
</dbReference>
<dbReference type="SMART" id="SM00343">
    <property type="entry name" value="ZnF_C2HC"/>
    <property type="match status" value="2"/>
</dbReference>
<keyword evidence="7 19" id="KW-0747">Spliceosome</keyword>
<organism evidence="22 23">
    <name type="scientific">Amphibalanus amphitrite</name>
    <name type="common">Striped barnacle</name>
    <name type="synonym">Balanus amphitrite</name>
    <dbReference type="NCBI Taxonomy" id="1232801"/>
    <lineage>
        <taxon>Eukaryota</taxon>
        <taxon>Metazoa</taxon>
        <taxon>Ecdysozoa</taxon>
        <taxon>Arthropoda</taxon>
        <taxon>Crustacea</taxon>
        <taxon>Multicrustacea</taxon>
        <taxon>Cirripedia</taxon>
        <taxon>Thoracica</taxon>
        <taxon>Thoracicalcarea</taxon>
        <taxon>Balanomorpha</taxon>
        <taxon>Balanoidea</taxon>
        <taxon>Balanidae</taxon>
        <taxon>Amphibalaninae</taxon>
        <taxon>Amphibalanus</taxon>
    </lineage>
</organism>
<evidence type="ECO:0000256" key="15">
    <source>
        <dbReference type="ARBA" id="ARBA00023242"/>
    </source>
</evidence>
<keyword evidence="6 19" id="KW-0479">Metal-binding</keyword>
<evidence type="ECO:0000256" key="19">
    <source>
        <dbReference type="RuleBase" id="RU367126"/>
    </source>
</evidence>
<evidence type="ECO:0000256" key="3">
    <source>
        <dbReference type="ARBA" id="ARBA00022491"/>
    </source>
</evidence>
<dbReference type="Gene3D" id="6.10.140.1790">
    <property type="match status" value="1"/>
</dbReference>
<feature type="domain" description="CCHC-type" evidence="21">
    <location>
        <begin position="341"/>
        <end position="356"/>
    </location>
</feature>
<accession>A0A6A4WCF5</accession>
<evidence type="ECO:0000256" key="9">
    <source>
        <dbReference type="ARBA" id="ARBA00022833"/>
    </source>
</evidence>
<evidence type="ECO:0000256" key="17">
    <source>
        <dbReference type="PROSITE-ProRule" id="PRU00047"/>
    </source>
</evidence>
<keyword evidence="23" id="KW-1185">Reference proteome</keyword>
<dbReference type="EMBL" id="VIIS01001159">
    <property type="protein sequence ID" value="KAF0301484.1"/>
    <property type="molecule type" value="Genomic_DNA"/>
</dbReference>
<reference evidence="22 23" key="1">
    <citation type="submission" date="2019-07" db="EMBL/GenBank/DDBJ databases">
        <title>Draft genome assembly of a fouling barnacle, Amphibalanus amphitrite (Darwin, 1854): The first reference genome for Thecostraca.</title>
        <authorList>
            <person name="Kim W."/>
        </authorList>
    </citation>
    <scope>NUCLEOTIDE SEQUENCE [LARGE SCALE GENOMIC DNA]</scope>
    <source>
        <strain evidence="22">SNU_AA5</strain>
        <tissue evidence="22">Soma without cirri and trophi</tissue>
    </source>
</reference>
<evidence type="ECO:0000313" key="23">
    <source>
        <dbReference type="Proteomes" id="UP000440578"/>
    </source>
</evidence>
<dbReference type="SUPFAM" id="SSF57756">
    <property type="entry name" value="Retrovirus zinc finger-like domains"/>
    <property type="match status" value="1"/>
</dbReference>
<dbReference type="GO" id="GO:0045131">
    <property type="term" value="F:pre-mRNA branch point binding"/>
    <property type="evidence" value="ECO:0007669"/>
    <property type="project" value="UniProtKB-UniRule"/>
</dbReference>
<comment type="function">
    <text evidence="19">Necessary for the splicing of pre-mRNA. Has a role in the recognition of the branch site (5'-UACUAAC-3'), the pyrimidine tract and the 3'-splice site at the 3'-end of introns.</text>
</comment>
<keyword evidence="4" id="KW-0597">Phosphoprotein</keyword>
<dbReference type="GO" id="GO:0000398">
    <property type="term" value="P:mRNA splicing, via spliceosome"/>
    <property type="evidence" value="ECO:0007669"/>
    <property type="project" value="UniProtKB-UniRule"/>
</dbReference>
<dbReference type="GO" id="GO:0003729">
    <property type="term" value="F:mRNA binding"/>
    <property type="evidence" value="ECO:0007669"/>
    <property type="project" value="TreeGrafter"/>
</dbReference>
<dbReference type="SUPFAM" id="SSF54791">
    <property type="entry name" value="Eukaryotic type KH-domain (KH-domain type I)"/>
    <property type="match status" value="1"/>
</dbReference>
<keyword evidence="13" id="KW-0804">Transcription</keyword>
<comment type="subcellular location">
    <subcellularLocation>
        <location evidence="1 19">Nucleus</location>
    </subcellularLocation>
</comment>
<keyword evidence="11" id="KW-0007">Acetylation</keyword>
<dbReference type="InterPro" id="IPR004087">
    <property type="entry name" value="KH_dom"/>
</dbReference>
<feature type="compositionally biased region" description="Gly residues" evidence="20">
    <location>
        <begin position="1"/>
        <end position="12"/>
    </location>
</feature>
<evidence type="ECO:0000256" key="11">
    <source>
        <dbReference type="ARBA" id="ARBA00022990"/>
    </source>
</evidence>
<dbReference type="InterPro" id="IPR045071">
    <property type="entry name" value="BBP-like"/>
</dbReference>
<name>A0A6A4WCF5_AMPAM</name>
<evidence type="ECO:0000256" key="16">
    <source>
        <dbReference type="ARBA" id="ARBA00055181"/>
    </source>
</evidence>
<dbReference type="Pfam" id="PF16275">
    <property type="entry name" value="SF1-HH"/>
    <property type="match status" value="1"/>
</dbReference>
<dbReference type="Proteomes" id="UP000440578">
    <property type="component" value="Unassembled WGS sequence"/>
</dbReference>
<feature type="compositionally biased region" description="Low complexity" evidence="20">
    <location>
        <begin position="13"/>
        <end position="22"/>
    </location>
</feature>
<sequence>MLGRGQSLGGGALLSAGYLSGQMSRPPPPLAITSGQCQDRPEASDLKRKDRHGNGASGSDAGSGSDAKRKKKRRSRWDSDENDKTFIPGMPTTLPTNLDKSQEQAYLLQLQIEDCSRRLRSGDLGIPSNPEQRSPSPEPVYGANGKRLNTREYRTRRRLEEERHKLVQKMLQINAEYKPPAGYKPSNSKVTEKIAIPQDEHPDINFVGLLIGPRGNTLRALEQETGARIVIRGKGSVKEGKVGRRDGLPMPGEDEPLHALVSSLSPECVERAVARISEIIRQAVELPDGENDLRRSQLRELALLNGTLRDQDGQRCINCGADNHKTWQCQDKPNVTNNIVCTSCGSAGHVSRDCRQQRCGLGLAGGEEQAQESAPDPGARARIDEEYLCLMAELGEAGPPPGRAGGAAPFGGRPGAGGGGQRWPGPPPARTLLNQPPPPPPPPPPPMSVPPPNGRPPVWADPASSQAPPLPFQQAPPPAFQQAPPSALQQGPPPAVRQAPPPVFHQGPPPALHQGPPPPSHQGPPPTGTARPALSAPPGGFRAPLPGLSQSGDTSVRPSQPASSGSDSVWQSPWQQGLPPLPVRTSAAPGARPLGPPPTAGLPPWQPHFGVPSLHLGPLGGRTMDGPGLPDLLAAPPPPPPN</sequence>
<evidence type="ECO:0000256" key="7">
    <source>
        <dbReference type="ARBA" id="ARBA00022728"/>
    </source>
</evidence>
<feature type="region of interest" description="Disordered" evidence="20">
    <location>
        <begin position="121"/>
        <end position="145"/>
    </location>
</feature>
<dbReference type="GO" id="GO:0005654">
    <property type="term" value="C:nucleoplasm"/>
    <property type="evidence" value="ECO:0007669"/>
    <property type="project" value="UniProtKB-ARBA"/>
</dbReference>
<dbReference type="PROSITE" id="PS50084">
    <property type="entry name" value="KH_TYPE_1"/>
    <property type="match status" value="1"/>
</dbReference>
<feature type="compositionally biased region" description="Pro residues" evidence="20">
    <location>
        <begin position="424"/>
        <end position="455"/>
    </location>
</feature>
<feature type="compositionally biased region" description="Pro residues" evidence="20">
    <location>
        <begin position="468"/>
        <end position="479"/>
    </location>
</feature>
<keyword evidence="10 18" id="KW-0694">RNA-binding</keyword>
<dbReference type="GO" id="GO:0048024">
    <property type="term" value="P:regulation of mRNA splicing, via spliceosome"/>
    <property type="evidence" value="ECO:0007669"/>
    <property type="project" value="TreeGrafter"/>
</dbReference>
<feature type="compositionally biased region" description="Low complexity" evidence="20">
    <location>
        <begin position="625"/>
        <end position="634"/>
    </location>
</feature>
<dbReference type="GO" id="GO:0008270">
    <property type="term" value="F:zinc ion binding"/>
    <property type="evidence" value="ECO:0007669"/>
    <property type="project" value="UniProtKB-UniRule"/>
</dbReference>
<keyword evidence="12" id="KW-0805">Transcription regulation</keyword>
<dbReference type="InterPro" id="IPR001878">
    <property type="entry name" value="Znf_CCHC"/>
</dbReference>
<dbReference type="PROSITE" id="PS50158">
    <property type="entry name" value="ZF_CCHC"/>
    <property type="match status" value="1"/>
</dbReference>
<dbReference type="Gene3D" id="3.30.1370.10">
    <property type="entry name" value="K Homology domain, type 1"/>
    <property type="match status" value="1"/>
</dbReference>
<keyword evidence="8 17" id="KW-0863">Zinc-finger</keyword>
<protein>
    <recommendedName>
        <fullName evidence="19">Branchpoint-bridging protein</fullName>
    </recommendedName>
</protein>
<dbReference type="InterPro" id="IPR032570">
    <property type="entry name" value="SF1-HH"/>
</dbReference>
<evidence type="ECO:0000256" key="4">
    <source>
        <dbReference type="ARBA" id="ARBA00022553"/>
    </source>
</evidence>
<dbReference type="GO" id="GO:0005681">
    <property type="term" value="C:spliceosomal complex"/>
    <property type="evidence" value="ECO:0007669"/>
    <property type="project" value="UniProtKB-KW"/>
</dbReference>
<proteinExistence type="inferred from homology"/>
<comment type="caution">
    <text evidence="22">The sequence shown here is derived from an EMBL/GenBank/DDBJ whole genome shotgun (WGS) entry which is preliminary data.</text>
</comment>
<evidence type="ECO:0000256" key="13">
    <source>
        <dbReference type="ARBA" id="ARBA00023163"/>
    </source>
</evidence>
<evidence type="ECO:0000259" key="21">
    <source>
        <dbReference type="PROSITE" id="PS50158"/>
    </source>
</evidence>
<feature type="compositionally biased region" description="Basic and acidic residues" evidence="20">
    <location>
        <begin position="39"/>
        <end position="48"/>
    </location>
</feature>
<dbReference type="PANTHER" id="PTHR11208">
    <property type="entry name" value="RNA-BINDING PROTEIN RELATED"/>
    <property type="match status" value="1"/>
</dbReference>
<dbReference type="PANTHER" id="PTHR11208:SF45">
    <property type="entry name" value="SPLICING FACTOR 1"/>
    <property type="match status" value="1"/>
</dbReference>
<evidence type="ECO:0000256" key="2">
    <source>
        <dbReference type="ARBA" id="ARBA00010382"/>
    </source>
</evidence>
<evidence type="ECO:0000256" key="20">
    <source>
        <dbReference type="SAM" id="MobiDB-lite"/>
    </source>
</evidence>
<dbReference type="FunFam" id="3.30.1370.10:FF:000016">
    <property type="entry name" value="Putative splicing factor 1"/>
    <property type="match status" value="1"/>
</dbReference>
<evidence type="ECO:0000256" key="6">
    <source>
        <dbReference type="ARBA" id="ARBA00022723"/>
    </source>
</evidence>
<dbReference type="Gene3D" id="4.10.60.10">
    <property type="entry name" value="Zinc finger, CCHC-type"/>
    <property type="match status" value="1"/>
</dbReference>
<evidence type="ECO:0000256" key="12">
    <source>
        <dbReference type="ARBA" id="ARBA00023015"/>
    </source>
</evidence>
<keyword evidence="15 19" id="KW-0539">Nucleus</keyword>
<keyword evidence="3" id="KW-0678">Repressor</keyword>
<dbReference type="CDD" id="cd22382">
    <property type="entry name" value="KH-I_SF1"/>
    <property type="match status" value="1"/>
</dbReference>
<evidence type="ECO:0000313" key="22">
    <source>
        <dbReference type="EMBL" id="KAF0301484.1"/>
    </source>
</evidence>